<protein>
    <recommendedName>
        <fullName evidence="1">AB hydrolase-1 domain-containing protein</fullName>
    </recommendedName>
</protein>
<dbReference type="Pfam" id="PF00561">
    <property type="entry name" value="Abhydrolase_1"/>
    <property type="match status" value="1"/>
</dbReference>
<evidence type="ECO:0000259" key="1">
    <source>
        <dbReference type="Pfam" id="PF00561"/>
    </source>
</evidence>
<dbReference type="KEGG" id="span:AWL63_23740"/>
<gene>
    <name evidence="2" type="ORF">AWL63_23740</name>
</gene>
<dbReference type="InterPro" id="IPR000073">
    <property type="entry name" value="AB_hydrolase_1"/>
</dbReference>
<dbReference type="Proteomes" id="UP000094256">
    <property type="component" value="Plasmid unnamed"/>
</dbReference>
<reference evidence="2 3" key="1">
    <citation type="submission" date="2016-01" db="EMBL/GenBank/DDBJ databases">
        <title>Complete genome and mega plasmid sequence of Sphingomonas panacis DCY99 elicits systemic resistance in rice to Xanthomonas oryzae.</title>
        <authorList>
            <person name="Kim Y.J."/>
            <person name="Yang D.C."/>
            <person name="Sing P."/>
        </authorList>
    </citation>
    <scope>NUCLEOTIDE SEQUENCE [LARGE SCALE GENOMIC DNA]</scope>
    <source>
        <strain evidence="2 3">DCY99</strain>
        <plasmid evidence="3">Plasmid</plasmid>
    </source>
</reference>
<geneLocation type="plasmid" evidence="3"/>
<dbReference type="PANTHER" id="PTHR43433">
    <property type="entry name" value="HYDROLASE, ALPHA/BETA FOLD FAMILY PROTEIN"/>
    <property type="match status" value="1"/>
</dbReference>
<evidence type="ECO:0000313" key="3">
    <source>
        <dbReference type="Proteomes" id="UP000094256"/>
    </source>
</evidence>
<keyword evidence="3" id="KW-1185">Reference proteome</keyword>
<name>A0A1B3ZID5_9SPHN</name>
<sequence>MLFAHFRASMDNWDPRLLNNLACARTVIAFDNKGVSSSGGATPDSIMTMADDAADFITALGYAKVDVRGFSIGGTVAQELMFRHPAMVRRAILAGTGPQGSDGIRDRDPRISQVATKTPVELTDFLYLFFQQTPTSQAAGRAFLERRGHRDIDPEPASTAQTMAAQAKASASYWSNKTDGPDKLGRVKSPVLIANGSDDIMIATANSFRLFQLLPDAQLILYPDSGHGFLFQYPDLFARHVSIFLSDQGEAK</sequence>
<accession>A0A1B3ZID5</accession>
<dbReference type="AlphaFoldDB" id="A0A1B3ZID5"/>
<dbReference type="Gene3D" id="3.40.50.1820">
    <property type="entry name" value="alpha/beta hydrolase"/>
    <property type="match status" value="1"/>
</dbReference>
<dbReference type="EMBL" id="CP014169">
    <property type="protein sequence ID" value="AOH87181.1"/>
    <property type="molecule type" value="Genomic_DNA"/>
</dbReference>
<dbReference type="SUPFAM" id="SSF53474">
    <property type="entry name" value="alpha/beta-Hydrolases"/>
    <property type="match status" value="1"/>
</dbReference>
<dbReference type="InterPro" id="IPR050471">
    <property type="entry name" value="AB_hydrolase"/>
</dbReference>
<organism evidence="2 3">
    <name type="scientific">Sphingomonas panacis</name>
    <dbReference type="NCBI Taxonomy" id="1560345"/>
    <lineage>
        <taxon>Bacteria</taxon>
        <taxon>Pseudomonadati</taxon>
        <taxon>Pseudomonadota</taxon>
        <taxon>Alphaproteobacteria</taxon>
        <taxon>Sphingomonadales</taxon>
        <taxon>Sphingomonadaceae</taxon>
        <taxon>Sphingomonas</taxon>
    </lineage>
</organism>
<dbReference type="PANTHER" id="PTHR43433:SF5">
    <property type="entry name" value="AB HYDROLASE-1 DOMAIN-CONTAINING PROTEIN"/>
    <property type="match status" value="1"/>
</dbReference>
<proteinExistence type="predicted"/>
<dbReference type="InterPro" id="IPR029058">
    <property type="entry name" value="AB_hydrolase_fold"/>
</dbReference>
<keyword evidence="2" id="KW-0614">Plasmid</keyword>
<feature type="domain" description="AB hydrolase-1" evidence="1">
    <location>
        <begin position="8"/>
        <end position="231"/>
    </location>
</feature>
<evidence type="ECO:0000313" key="2">
    <source>
        <dbReference type="EMBL" id="AOH87181.1"/>
    </source>
</evidence>